<feature type="compositionally biased region" description="Acidic residues" evidence="9">
    <location>
        <begin position="324"/>
        <end position="345"/>
    </location>
</feature>
<reference evidence="10 11" key="1">
    <citation type="journal article" date="2011" name="J. Virol.">
        <title>Genomic sequencing and characterization of cynomolgus macaque cytomegalovirus.</title>
        <authorList>
            <person name="Marsh A.K."/>
            <person name="Willer D.O."/>
            <person name="Ambagala A.P."/>
            <person name="Dzamba M."/>
            <person name="Chan J.K."/>
            <person name="Pilon R."/>
            <person name="Fournier J."/>
            <person name="Sandstrom P."/>
            <person name="Brudno M."/>
            <person name="Macdonald K.S."/>
        </authorList>
    </citation>
    <scope>NUCLEOTIDE SEQUENCE [LARGE SCALE GENOMIC DNA]</scope>
    <source>
        <strain evidence="10 11">Ottawa</strain>
    </source>
</reference>
<feature type="region of interest" description="Disordered" evidence="9">
    <location>
        <begin position="265"/>
        <end position="381"/>
    </location>
</feature>
<organism evidence="10 11">
    <name type="scientific">macacine betaherpesvirus 8</name>
    <dbReference type="NCBI Taxonomy" id="2560567"/>
    <lineage>
        <taxon>Viruses</taxon>
        <taxon>Duplodnaviria</taxon>
        <taxon>Heunggongvirae</taxon>
        <taxon>Peploviricota</taxon>
        <taxon>Herviviricetes</taxon>
        <taxon>Herpesvirales</taxon>
        <taxon>Orthoherpesviridae</taxon>
        <taxon>Betaherpesvirinae</taxon>
        <taxon>Cytomegalovirus</taxon>
        <taxon>Cytomegalovirus macacinebeta8</taxon>
    </lineage>
</organism>
<evidence type="ECO:0000256" key="9">
    <source>
        <dbReference type="SAM" id="MobiDB-lite"/>
    </source>
</evidence>
<evidence type="ECO:0000256" key="5">
    <source>
        <dbReference type="ARBA" id="ARBA00022562"/>
    </source>
</evidence>
<protein>
    <submittedName>
        <fullName evidence="10">Protein UL123</fullName>
    </submittedName>
</protein>
<keyword evidence="7" id="KW-0010">Activator</keyword>
<evidence type="ECO:0000313" key="10">
    <source>
        <dbReference type="EMBL" id="AEQ32247.1"/>
    </source>
</evidence>
<evidence type="ECO:0000256" key="7">
    <source>
        <dbReference type="ARBA" id="ARBA00023159"/>
    </source>
</evidence>
<keyword evidence="11" id="KW-1185">Reference proteome</keyword>
<evidence type="ECO:0000256" key="8">
    <source>
        <dbReference type="ARBA" id="ARBA00023309"/>
    </source>
</evidence>
<keyword evidence="6" id="KW-0832">Ubl conjugation</keyword>
<evidence type="ECO:0000313" key="11">
    <source>
        <dbReference type="Proteomes" id="UP000174965"/>
    </source>
</evidence>
<evidence type="ECO:0000256" key="2">
    <source>
        <dbReference type="ARBA" id="ARBA00022499"/>
    </source>
</evidence>
<dbReference type="InterPro" id="IPR010855">
    <property type="entry name" value="Cytomega_IE1/IE2"/>
</dbReference>
<keyword evidence="8" id="KW-1078">G1/S host cell cycle checkpoint dysregulation by virus</keyword>
<accession>G8H0P9</accession>
<dbReference type="SMR" id="G8H0P9"/>
<comment type="subcellular location">
    <subcellularLocation>
        <location evidence="1">Host nucleus</location>
    </subcellularLocation>
</comment>
<evidence type="ECO:0000256" key="6">
    <source>
        <dbReference type="ARBA" id="ARBA00022843"/>
    </source>
</evidence>
<feature type="compositionally biased region" description="Low complexity" evidence="9">
    <location>
        <begin position="314"/>
        <end position="323"/>
    </location>
</feature>
<dbReference type="GO" id="GO:0042025">
    <property type="term" value="C:host cell nucleus"/>
    <property type="evidence" value="ECO:0007669"/>
    <property type="project" value="UniProtKB-SubCell"/>
</dbReference>
<keyword evidence="3" id="KW-1121">Modulation of host cell cycle by virus</keyword>
<keyword evidence="3" id="KW-0945">Host-virus interaction</keyword>
<name>G8H0P9_9BETA</name>
<keyword evidence="4" id="KW-0244">Early protein</keyword>
<evidence type="ECO:0000256" key="4">
    <source>
        <dbReference type="ARBA" id="ARBA00022518"/>
    </source>
</evidence>
<evidence type="ECO:0000256" key="1">
    <source>
        <dbReference type="ARBA" id="ARBA00004147"/>
    </source>
</evidence>
<dbReference type="Proteomes" id="UP000174965">
    <property type="component" value="Segment"/>
</dbReference>
<dbReference type="GO" id="GO:0039695">
    <property type="term" value="P:DNA-templated viral transcription"/>
    <property type="evidence" value="ECO:0007669"/>
    <property type="project" value="InterPro"/>
</dbReference>
<feature type="compositionally biased region" description="Acidic residues" evidence="9">
    <location>
        <begin position="266"/>
        <end position="302"/>
    </location>
</feature>
<keyword evidence="5" id="KW-1048">Host nucleus</keyword>
<proteinExistence type="predicted"/>
<dbReference type="Pfam" id="PF07340">
    <property type="entry name" value="Herpes_IE1"/>
    <property type="match status" value="1"/>
</dbReference>
<keyword evidence="2" id="KW-1017">Isopeptide bond</keyword>
<evidence type="ECO:0000256" key="3">
    <source>
        <dbReference type="ARBA" id="ARBA00022504"/>
    </source>
</evidence>
<dbReference type="EMBL" id="JN227533">
    <property type="protein sequence ID" value="AEQ32247.1"/>
    <property type="molecule type" value="Genomic_DNA"/>
</dbReference>
<dbReference type="GO" id="GO:0039645">
    <property type="term" value="P:symbiont-mediated perturbation of host cell cycle G1/S transition checkpoint"/>
    <property type="evidence" value="ECO:0007669"/>
    <property type="project" value="UniProtKB-KW"/>
</dbReference>
<sequence>MKCFFELANEQFNDTPMTPDTIDKFMLCLKELIEFAVRTSPMIERIVKEKLDIRRSDLKYRAIYTCQKGIVRIMQGLGGPKTIVSEEQARLYLSHIANYDDLDQANEDGIKLIKHLDDEQKDVIFHKNNFDELLTSMAKSMYNEGTQKIDECMLELHTPINMISDALKTLVTFILVETAHAIYTDPTKGNDDIVRSLKPKIRVVMNEYYATLRVSSDQMKFYSLGELREIVNDKLNEERFPVVSGVPTENVPGADIPLGSVVIQSDTEDEEEQDTETGDEGAETQAEETDEGTDETDIEGTESETQIGSEAQPEAAESETQVEQTEEETAVETSQETEEGEESEVEMTVIKYAKPHVKEEEGAGPSSKSKHHMQTRSKTDK</sequence>
<gene>
    <name evidence="10" type="ORF">cyUL123_ex2</name>
</gene>